<accession>A0A5J4NDG9</accession>
<reference evidence="11 12" key="1">
    <citation type="journal article" date="2019" name="Gigascience">
        <title>Whole-genome sequence of the oriental lung fluke Paragonimus westermani.</title>
        <authorList>
            <person name="Oey H."/>
            <person name="Zakrzewski M."/>
            <person name="Narain K."/>
            <person name="Devi K.R."/>
            <person name="Agatsuma T."/>
            <person name="Nawaratna S."/>
            <person name="Gobert G.N."/>
            <person name="Jones M.K."/>
            <person name="Ragan M.A."/>
            <person name="McManus D.P."/>
            <person name="Krause L."/>
        </authorList>
    </citation>
    <scope>NUCLEOTIDE SEQUENCE [LARGE SCALE GENOMIC DNA]</scope>
    <source>
        <strain evidence="11 12">IND2009</strain>
    </source>
</reference>
<organism evidence="11 12">
    <name type="scientific">Paragonimus westermani</name>
    <dbReference type="NCBI Taxonomy" id="34504"/>
    <lineage>
        <taxon>Eukaryota</taxon>
        <taxon>Metazoa</taxon>
        <taxon>Spiralia</taxon>
        <taxon>Lophotrochozoa</taxon>
        <taxon>Platyhelminthes</taxon>
        <taxon>Trematoda</taxon>
        <taxon>Digenea</taxon>
        <taxon>Plagiorchiida</taxon>
        <taxon>Troglotremata</taxon>
        <taxon>Troglotrematidae</taxon>
        <taxon>Paragonimus</taxon>
    </lineage>
</organism>
<gene>
    <name evidence="11" type="ORF">DEA37_0008450</name>
</gene>
<evidence type="ECO:0000259" key="10">
    <source>
        <dbReference type="PROSITE" id="PS51259"/>
    </source>
</evidence>
<dbReference type="InterPro" id="IPR014770">
    <property type="entry name" value="Munc13_1"/>
</dbReference>
<sequence>MLKLLVVASNQLLLRWSFFLVKFTTPAPQCQASYTRGHNESKDTGTKLAVSLSAKHLIEAFDVVVQTWAQCNWPEPTAYKQVTTIILKAICDCALTYAKQLHEKLRLQGYCDEQGQFDISYQLCVALNNLYAIIECAQSIPVKLGWTRDQPPPEQGQFTKADKTVERTLPDSVAVIRISVPNDLAEIHQEGLAELNRVLGRIFDRITAKMRPEIRKNVFHLCWCVNSTSTEKAINDLIVYLESNFKTLRDHVSPGLLKRCFMELWSECLEQFLEQVHKEAEVGVGVSGPGAYLNPQNETIPQNKCVIPLATHFAETQTATQPTDINPEAILRAKSTLLKLKQSLELLVQFFLKICEGQLDRSELENEAFRNVNYLIRVYISSSPELVELYFIEKIQIQETSSSTVHGTLTVHLYMQQSQLVVEVLYASGLEPLDSNGLSDPFVIVELMPKHVFASNPKPVRTKIIKNSLDPVFNEKFEFTVTQEEMRHPAACVAFVIMDHDMLLSDDLEGVAFVPLASLFEAKESYDDRENQTKLGMRSIRRILPVLRSIGQKYSALHILGERTDAYAQEVHKRWYALEKDSSH</sequence>
<dbReference type="InterPro" id="IPR014772">
    <property type="entry name" value="Munc13_dom-2"/>
</dbReference>
<keyword evidence="7" id="KW-0732">Signal</keyword>
<evidence type="ECO:0000259" key="8">
    <source>
        <dbReference type="PROSITE" id="PS50004"/>
    </source>
</evidence>
<feature type="domain" description="MHD1" evidence="9">
    <location>
        <begin position="1"/>
        <end position="101"/>
    </location>
</feature>
<dbReference type="Gene3D" id="1.10.357.50">
    <property type="match status" value="1"/>
</dbReference>
<name>A0A5J4NDG9_9TREM</name>
<feature type="chain" id="PRO_5023931142" evidence="7">
    <location>
        <begin position="33"/>
        <end position="584"/>
    </location>
</feature>
<dbReference type="InterPro" id="IPR000008">
    <property type="entry name" value="C2_dom"/>
</dbReference>
<dbReference type="GO" id="GO:0006887">
    <property type="term" value="P:exocytosis"/>
    <property type="evidence" value="ECO:0007669"/>
    <property type="project" value="UniProtKB-KW"/>
</dbReference>
<dbReference type="PROSITE" id="PS51259">
    <property type="entry name" value="MHD2"/>
    <property type="match status" value="1"/>
</dbReference>
<keyword evidence="4" id="KW-0268">Exocytosis</keyword>
<comment type="similarity">
    <text evidence="3">Belongs to the unc-13 family.</text>
</comment>
<evidence type="ECO:0000256" key="4">
    <source>
        <dbReference type="ARBA" id="ARBA00022483"/>
    </source>
</evidence>
<dbReference type="GO" id="GO:0005770">
    <property type="term" value="C:late endosome"/>
    <property type="evidence" value="ECO:0007669"/>
    <property type="project" value="UniProtKB-SubCell"/>
</dbReference>
<dbReference type="EMBL" id="QNGE01003844">
    <property type="protein sequence ID" value="KAA3673545.1"/>
    <property type="molecule type" value="Genomic_DNA"/>
</dbReference>
<dbReference type="PROSITE" id="PS51258">
    <property type="entry name" value="MHD1"/>
    <property type="match status" value="1"/>
</dbReference>
<dbReference type="Proteomes" id="UP000324629">
    <property type="component" value="Unassembled WGS sequence"/>
</dbReference>
<evidence type="ECO:0000256" key="6">
    <source>
        <dbReference type="ARBA" id="ARBA00022753"/>
    </source>
</evidence>
<evidence type="ECO:0000256" key="2">
    <source>
        <dbReference type="ARBA" id="ARBA00004603"/>
    </source>
</evidence>
<evidence type="ECO:0000256" key="1">
    <source>
        <dbReference type="ARBA" id="ARBA00004496"/>
    </source>
</evidence>
<evidence type="ECO:0000313" key="11">
    <source>
        <dbReference type="EMBL" id="KAA3673545.1"/>
    </source>
</evidence>
<keyword evidence="6" id="KW-0967">Endosome</keyword>
<dbReference type="Gene3D" id="2.60.40.150">
    <property type="entry name" value="C2 domain"/>
    <property type="match status" value="1"/>
</dbReference>
<dbReference type="Pfam" id="PF00168">
    <property type="entry name" value="C2"/>
    <property type="match status" value="1"/>
</dbReference>
<dbReference type="InterPro" id="IPR052095">
    <property type="entry name" value="UNC-13_domain"/>
</dbReference>
<feature type="domain" description="MHD2" evidence="10">
    <location>
        <begin position="231"/>
        <end position="390"/>
    </location>
</feature>
<comment type="subcellular location">
    <subcellularLocation>
        <location evidence="1">Cytoplasm</location>
    </subcellularLocation>
    <subcellularLocation>
        <location evidence="2">Late endosome</location>
    </subcellularLocation>
</comment>
<dbReference type="AlphaFoldDB" id="A0A5J4NDG9"/>
<evidence type="ECO:0000313" key="12">
    <source>
        <dbReference type="Proteomes" id="UP000324629"/>
    </source>
</evidence>
<feature type="domain" description="C2" evidence="8">
    <location>
        <begin position="401"/>
        <end position="529"/>
    </location>
</feature>
<dbReference type="InterPro" id="IPR035892">
    <property type="entry name" value="C2_domain_sf"/>
</dbReference>
<proteinExistence type="inferred from homology"/>
<evidence type="ECO:0000256" key="7">
    <source>
        <dbReference type="SAM" id="SignalP"/>
    </source>
</evidence>
<dbReference type="GO" id="GO:0099503">
    <property type="term" value="C:secretory vesicle"/>
    <property type="evidence" value="ECO:0007669"/>
    <property type="project" value="TreeGrafter"/>
</dbReference>
<evidence type="ECO:0000256" key="3">
    <source>
        <dbReference type="ARBA" id="ARBA00005823"/>
    </source>
</evidence>
<evidence type="ECO:0000259" key="9">
    <source>
        <dbReference type="PROSITE" id="PS51258"/>
    </source>
</evidence>
<evidence type="ECO:0000256" key="5">
    <source>
        <dbReference type="ARBA" id="ARBA00022490"/>
    </source>
</evidence>
<dbReference type="SMART" id="SM00239">
    <property type="entry name" value="C2"/>
    <property type="match status" value="1"/>
</dbReference>
<dbReference type="PANTHER" id="PTHR45999">
    <property type="entry name" value="UNC-13-4A, ISOFORM B"/>
    <property type="match status" value="1"/>
</dbReference>
<comment type="caution">
    <text evidence="11">The sequence shown here is derived from an EMBL/GenBank/DDBJ whole genome shotgun (WGS) entry which is preliminary data.</text>
</comment>
<feature type="signal peptide" evidence="7">
    <location>
        <begin position="1"/>
        <end position="32"/>
    </location>
</feature>
<dbReference type="PROSITE" id="PS50004">
    <property type="entry name" value="C2"/>
    <property type="match status" value="1"/>
</dbReference>
<keyword evidence="5" id="KW-0963">Cytoplasm</keyword>
<dbReference type="SUPFAM" id="SSF49562">
    <property type="entry name" value="C2 domain (Calcium/lipid-binding domain, CaLB)"/>
    <property type="match status" value="1"/>
</dbReference>
<protein>
    <submittedName>
        <fullName evidence="11">BAI1-associated protein 3</fullName>
    </submittedName>
</protein>
<keyword evidence="12" id="KW-1185">Reference proteome</keyword>
<dbReference type="PANTHER" id="PTHR45999:SF4">
    <property type="entry name" value="UNC-13-4A, ISOFORM B"/>
    <property type="match status" value="1"/>
</dbReference>